<reference evidence="2 3" key="1">
    <citation type="submission" date="2018-01" db="EMBL/GenBank/DDBJ databases">
        <title>The draft genome sequence of Halioglobus lutimaris HF004.</title>
        <authorList>
            <person name="Du Z.-J."/>
            <person name="Shi M.-J."/>
        </authorList>
    </citation>
    <scope>NUCLEOTIDE SEQUENCE [LARGE SCALE GENOMIC DNA]</scope>
    <source>
        <strain evidence="2 3">HF004</strain>
    </source>
</reference>
<dbReference type="Gene3D" id="3.40.50.10540">
    <property type="entry name" value="Crotonobetainyl-coa:carnitine coa-transferase, domain 1"/>
    <property type="match status" value="1"/>
</dbReference>
<dbReference type="OrthoDB" id="9058532at2"/>
<dbReference type="Proteomes" id="UP000235005">
    <property type="component" value="Unassembled WGS sequence"/>
</dbReference>
<dbReference type="PANTHER" id="PTHR48207:SF3">
    <property type="entry name" value="SUCCINATE--HYDROXYMETHYLGLUTARATE COA-TRANSFERASE"/>
    <property type="match status" value="1"/>
</dbReference>
<dbReference type="Gene3D" id="3.30.1540.10">
    <property type="entry name" value="formyl-coa transferase, domain 3"/>
    <property type="match status" value="1"/>
</dbReference>
<dbReference type="GO" id="GO:0008410">
    <property type="term" value="F:CoA-transferase activity"/>
    <property type="evidence" value="ECO:0007669"/>
    <property type="project" value="TreeGrafter"/>
</dbReference>
<keyword evidence="3" id="KW-1185">Reference proteome</keyword>
<keyword evidence="1 2" id="KW-0808">Transferase</keyword>
<protein>
    <submittedName>
        <fullName evidence="2">CoA transferase</fullName>
    </submittedName>
</protein>
<dbReference type="EMBL" id="PKUS01000005">
    <property type="protein sequence ID" value="PLW69608.1"/>
    <property type="molecule type" value="Genomic_DNA"/>
</dbReference>
<dbReference type="InterPro" id="IPR003673">
    <property type="entry name" value="CoA-Trfase_fam_III"/>
</dbReference>
<dbReference type="PANTHER" id="PTHR48207">
    <property type="entry name" value="SUCCINATE--HYDROXYMETHYLGLUTARATE COA-TRANSFERASE"/>
    <property type="match status" value="1"/>
</dbReference>
<sequence length="402" mass="43839">MEAVLKGIKVIEVASMAAGPSGGVMLADFGAEVIKVEPPTGDPWRFGHLIHPMPPSQIPYTTFIRNRSKKSVALDLKKPEAQAVLHKLVETADVFLTNSPLKVQSDCAHTYEAIREVKPEIIYAWINGFGLNGPDKDLPGFDVTAWYARCGLSEQFRAKDGDPVMQPIGLGDTFTATTLFAGIMMGLFNKERTGKGTRVSTSLMNNGLWANSSMMQAALVGAPPMEKYLRDEWPQAVMGAIYKTRDERFVLINEINPNNAAGVVEALGAEHLKTDARFTTAELRTQNARALWDQLQNVIATMDLAEVETRFKQRGVNHGVMKTAAECAEDEHMIANGCFPEVEGCEGIRTIDNPIQLDGMEKIKPQKPPEIGGNSLAELMAIGYSEEEIHAMAAAGVVGIAR</sequence>
<proteinExistence type="predicted"/>
<dbReference type="RefSeq" id="WP_076001814.1">
    <property type="nucleotide sequence ID" value="NZ_PKUS01000005.1"/>
</dbReference>
<comment type="caution">
    <text evidence="2">The sequence shown here is derived from an EMBL/GenBank/DDBJ whole genome shotgun (WGS) entry which is preliminary data.</text>
</comment>
<accession>A0A2N5X543</accession>
<dbReference type="InterPro" id="IPR044855">
    <property type="entry name" value="CoA-Trfase_III_dom3_sf"/>
</dbReference>
<evidence type="ECO:0000256" key="1">
    <source>
        <dbReference type="ARBA" id="ARBA00022679"/>
    </source>
</evidence>
<dbReference type="AlphaFoldDB" id="A0A2N5X543"/>
<name>A0A2N5X543_9GAMM</name>
<dbReference type="SUPFAM" id="SSF89796">
    <property type="entry name" value="CoA-transferase family III (CaiB/BaiF)"/>
    <property type="match status" value="1"/>
</dbReference>
<dbReference type="InterPro" id="IPR023606">
    <property type="entry name" value="CoA-Trfase_III_dom_1_sf"/>
</dbReference>
<dbReference type="Pfam" id="PF02515">
    <property type="entry name" value="CoA_transf_3"/>
    <property type="match status" value="1"/>
</dbReference>
<organism evidence="2 3">
    <name type="scientific">Pseudohalioglobus lutimaris</name>
    <dbReference type="NCBI Taxonomy" id="1737061"/>
    <lineage>
        <taxon>Bacteria</taxon>
        <taxon>Pseudomonadati</taxon>
        <taxon>Pseudomonadota</taxon>
        <taxon>Gammaproteobacteria</taxon>
        <taxon>Cellvibrionales</taxon>
        <taxon>Halieaceae</taxon>
        <taxon>Pseudohalioglobus</taxon>
    </lineage>
</organism>
<evidence type="ECO:0000313" key="2">
    <source>
        <dbReference type="EMBL" id="PLW69608.1"/>
    </source>
</evidence>
<evidence type="ECO:0000313" key="3">
    <source>
        <dbReference type="Proteomes" id="UP000235005"/>
    </source>
</evidence>
<gene>
    <name evidence="2" type="ORF">C0039_06245</name>
</gene>
<dbReference type="InterPro" id="IPR050483">
    <property type="entry name" value="CoA-transferase_III_domain"/>
</dbReference>